<feature type="compositionally biased region" description="Low complexity" evidence="2">
    <location>
        <begin position="217"/>
        <end position="235"/>
    </location>
</feature>
<dbReference type="GO" id="GO:0005815">
    <property type="term" value="C:microtubule organizing center"/>
    <property type="evidence" value="ECO:0007669"/>
    <property type="project" value="TreeGrafter"/>
</dbReference>
<dbReference type="EMBL" id="QKXF01000332">
    <property type="protein sequence ID" value="RQM12450.1"/>
    <property type="molecule type" value="Genomic_DNA"/>
</dbReference>
<feature type="region of interest" description="Disordered" evidence="2">
    <location>
        <begin position="1134"/>
        <end position="1156"/>
    </location>
</feature>
<feature type="region of interest" description="Disordered" evidence="2">
    <location>
        <begin position="1"/>
        <end position="135"/>
    </location>
</feature>
<feature type="coiled-coil region" evidence="1">
    <location>
        <begin position="603"/>
        <end position="644"/>
    </location>
</feature>
<dbReference type="GO" id="GO:0005874">
    <property type="term" value="C:microtubule"/>
    <property type="evidence" value="ECO:0007669"/>
    <property type="project" value="TreeGrafter"/>
</dbReference>
<feature type="region of interest" description="Disordered" evidence="2">
    <location>
        <begin position="1029"/>
        <end position="1073"/>
    </location>
</feature>
<accession>A0A3R7XSI1</accession>
<evidence type="ECO:0000259" key="3">
    <source>
        <dbReference type="PROSITE" id="PS50151"/>
    </source>
</evidence>
<name>A0A3R7XSI1_9STRA</name>
<proteinExistence type="predicted"/>
<dbReference type="GO" id="GO:0045111">
    <property type="term" value="C:intermediate filament cytoskeleton"/>
    <property type="evidence" value="ECO:0007669"/>
    <property type="project" value="TreeGrafter"/>
</dbReference>
<organism evidence="4 5">
    <name type="scientific">Peronospora effusa</name>
    <dbReference type="NCBI Taxonomy" id="542832"/>
    <lineage>
        <taxon>Eukaryota</taxon>
        <taxon>Sar</taxon>
        <taxon>Stramenopiles</taxon>
        <taxon>Oomycota</taxon>
        <taxon>Peronosporomycetes</taxon>
        <taxon>Peronosporales</taxon>
        <taxon>Peronosporaceae</taxon>
        <taxon>Peronospora</taxon>
    </lineage>
</organism>
<dbReference type="PROSITE" id="PS50151">
    <property type="entry name" value="UVR"/>
    <property type="match status" value="2"/>
</dbReference>
<comment type="caution">
    <text evidence="4">The sequence shown here is derived from an EMBL/GenBank/DDBJ whole genome shotgun (WGS) entry which is preliminary data.</text>
</comment>
<dbReference type="PANTHER" id="PTHR14332:SF3">
    <property type="entry name" value="DISRUPTED IN SCHIZOPHRENIA 1 PROTEIN"/>
    <property type="match status" value="1"/>
</dbReference>
<evidence type="ECO:0000256" key="2">
    <source>
        <dbReference type="SAM" id="MobiDB-lite"/>
    </source>
</evidence>
<feature type="region of interest" description="Disordered" evidence="2">
    <location>
        <begin position="1510"/>
        <end position="1545"/>
    </location>
</feature>
<feature type="region of interest" description="Disordered" evidence="2">
    <location>
        <begin position="926"/>
        <end position="982"/>
    </location>
</feature>
<feature type="compositionally biased region" description="Acidic residues" evidence="2">
    <location>
        <begin position="1060"/>
        <end position="1072"/>
    </location>
</feature>
<evidence type="ECO:0000313" key="5">
    <source>
        <dbReference type="Proteomes" id="UP000286097"/>
    </source>
</evidence>
<dbReference type="Proteomes" id="UP000286097">
    <property type="component" value="Unassembled WGS sequence"/>
</dbReference>
<evidence type="ECO:0000256" key="1">
    <source>
        <dbReference type="SAM" id="Coils"/>
    </source>
</evidence>
<feature type="compositionally biased region" description="Basic and acidic residues" evidence="2">
    <location>
        <begin position="264"/>
        <end position="288"/>
    </location>
</feature>
<feature type="compositionally biased region" description="Acidic residues" evidence="2">
    <location>
        <begin position="930"/>
        <end position="948"/>
    </location>
</feature>
<feature type="domain" description="UVR" evidence="3">
    <location>
        <begin position="990"/>
        <end position="1025"/>
    </location>
</feature>
<protein>
    <recommendedName>
        <fullName evidence="3">UVR domain-containing protein</fullName>
    </recommendedName>
</protein>
<dbReference type="InterPro" id="IPR026081">
    <property type="entry name" value="DISC1"/>
</dbReference>
<gene>
    <name evidence="4" type="ORF">DD237_000977</name>
</gene>
<feature type="compositionally biased region" description="Gly residues" evidence="2">
    <location>
        <begin position="94"/>
        <end position="105"/>
    </location>
</feature>
<evidence type="ECO:0000313" key="4">
    <source>
        <dbReference type="EMBL" id="RQM12450.1"/>
    </source>
</evidence>
<dbReference type="PANTHER" id="PTHR14332">
    <property type="entry name" value="DISRUPTED IN SCHIZOPHRENIA 1 PROTEIN"/>
    <property type="match status" value="1"/>
</dbReference>
<feature type="coiled-coil region" evidence="1">
    <location>
        <begin position="764"/>
        <end position="866"/>
    </location>
</feature>
<keyword evidence="1" id="KW-0175">Coiled coil</keyword>
<dbReference type="InterPro" id="IPR001943">
    <property type="entry name" value="UVR_dom"/>
</dbReference>
<reference evidence="4 5" key="1">
    <citation type="submission" date="2018-06" db="EMBL/GenBank/DDBJ databases">
        <title>Comparative genomics of downy mildews reveals potential adaptations to biotrophy.</title>
        <authorList>
            <person name="Fletcher K."/>
            <person name="Klosterman S.J."/>
            <person name="Derevnina L."/>
            <person name="Martin F."/>
            <person name="Koike S."/>
            <person name="Reyes Chin-Wo S."/>
            <person name="Mou B."/>
            <person name="Michelmore R."/>
        </authorList>
    </citation>
    <scope>NUCLEOTIDE SEQUENCE [LARGE SCALE GENOMIC DNA]</scope>
    <source>
        <strain evidence="4 5">R13</strain>
    </source>
</reference>
<feature type="coiled-coil region" evidence="1">
    <location>
        <begin position="528"/>
        <end position="555"/>
    </location>
</feature>
<dbReference type="VEuPathDB" id="FungiDB:DD237_000977"/>
<feature type="domain" description="UVR" evidence="3">
    <location>
        <begin position="782"/>
        <end position="817"/>
    </location>
</feature>
<feature type="coiled-coil region" evidence="1">
    <location>
        <begin position="670"/>
        <end position="697"/>
    </location>
</feature>
<feature type="compositionally biased region" description="Basic residues" evidence="2">
    <location>
        <begin position="236"/>
        <end position="245"/>
    </location>
</feature>
<feature type="region of interest" description="Disordered" evidence="2">
    <location>
        <begin position="209"/>
        <end position="304"/>
    </location>
</feature>
<feature type="compositionally biased region" description="Low complexity" evidence="2">
    <location>
        <begin position="1514"/>
        <end position="1545"/>
    </location>
</feature>
<sequence length="1545" mass="167560">MFGRFFKNKEDGKGGPPVHQRQGGPNGSADEHPVGGGFFNLPPPASKPYGGQNAAGLSVPSTSVCGEGPSLGGGYPPQPAYGSANAPVDNNSINGGGPSGGGMDMFGGMSVKAPPAATGNNGKGRYKSPIQQQQYGGGYAGTPQPIATTMQPPKANGSLFSGLEVAAVPAAHDDGGNQTMLTYASEQRRSSKSLGSFNYLDVAGSKTTDTLNTSEYSRTSVTSSTGTATSRSSSKGVKKKKKKTFRPGFGRQLSDESAAALQRGDLKEDDIIHQREGRIMSDRSDSSRSSRSVSGPTDLAHLLPPVKSGSVLQGLTVHKGSVPSGGGGVLAGLTVHKSASPSPSPAKVVRRAESDSDGNGVLSGLSIHMAPSIADDDVYESVNDTPVATPAPEMYKEPYSLVPAAPPTPEERLFNTLRDFHESAVSFRQFTVKQNEEENRLMERKAQLAYQLTQYEMDLRDVEAQQHHACEVEDFEKADALNATINSVRHCITLTESDVRKLDSELVAFVKTKEKAFANQLRSTRGTLRELEKFREDQESERTVARNEYKLYEANQTEQLQFEAERIDAEMHHVSVSLENVISEKSEIEATIEGQCSSEFAVQAQLIEEKQAVEEEVRELERRLKEKQDRVRKIQTSIDTAQRDINTVRKRYSRQLKRIADREDGIKKTKAEVESDGKHLEQQRHEFEDKLKRYVEDISIIGKRIGAVKKEMRAASLLANVLEAQETRREQSLIRKKQQTAELSSLNDATAVAEQSFTMLSKQHEELEKSLSIHRNAIASAEAMIPRLEQEKKTAAAQRNFKEAARISKDIKALEKDRSTAEEMVEVVELELQDLEERIHKRNVEFKEKKKELKEMEKHLDLATLQELWKEAKHLRTALRKIKKCKSEGDAANGGINFRSSAILLVQAEYDACILQVGTLEKKYDVVGPIEDEEDEDDDDDDESIDDEKESREHVSLSRSSLAGKTTDMEGSNVDIDATEDSSSVLEEITAQLLELESQIEKATDSEEYELAARIDERIETLKQRQQTIEASMPQEAFDDVRENESSEDAVEESNSSEYFAEEEAEADEEYAHEEMVSPVNIGRRHDELTQSLRNRIQLGVVMPVEQTNKDYDTATSYDEELQPLQEKEKPIRAQDDLSVESSGVTAPTMFEGPDSETKNFISIEAAVSGGSLSSPQEAFVESTTSGSLFKGLPMSNGPDVASQSLMEVPTTDPDLKMEDEAHEHEEVAAIAKFEIVSPTSSEMNDSFFGKSEMLKNSASLVTPSASGSLFGALHMSGSFQVDTASFASPGKDTEERKEDPDVPATEIVDLSASTSVGNGSMFSGLHLSSSAVNVGAGARTEPTAVSNENSADMFSGLNLSSSSAGAASLEHASTDASTDIFGGLELSSSAAGASTETSADMLGSLSLSSSAVAAAPIETDTDVAASSMGETDSSAKSVGDARMSIHKLVVHSENNDVAGANHDASFQSDVPSVTSVSMLSETSGTEPTTLSTTTVTKVLGDDDTTLMEKEQVTTETEQVATETEQVATETEQVATETEQVATES</sequence>